<evidence type="ECO:0000313" key="1">
    <source>
        <dbReference type="EMBL" id="QBM25545.1"/>
    </source>
</evidence>
<protein>
    <submittedName>
        <fullName evidence="1">Uncharacterized protein</fullName>
    </submittedName>
</protein>
<dbReference type="AlphaFoldDB" id="A0A4P6WU63"/>
<reference evidence="1 2" key="1">
    <citation type="submission" date="2019-03" db="EMBL/GenBank/DDBJ databases">
        <title>Complete genome sequence of an arsenate-respiring bacteria, Citrobacter sp. LY-1.</title>
        <authorList>
            <person name="Wang H."/>
            <person name="Liu Y."/>
            <person name="Li Q."/>
            <person name="Huang J."/>
        </authorList>
    </citation>
    <scope>NUCLEOTIDE SEQUENCE [LARGE SCALE GENOMIC DNA]</scope>
    <source>
        <strain evidence="1 2">LY-1</strain>
    </source>
</reference>
<keyword evidence="2" id="KW-1185">Reference proteome</keyword>
<name>A0A4P6WU63_9ENTR</name>
<dbReference type="Proteomes" id="UP000293850">
    <property type="component" value="Chromosome"/>
</dbReference>
<organism evidence="1 2">
    <name type="scientific">Citrobacter arsenatis</name>
    <dbReference type="NCBI Taxonomy" id="2546350"/>
    <lineage>
        <taxon>Bacteria</taxon>
        <taxon>Pseudomonadati</taxon>
        <taxon>Pseudomonadota</taxon>
        <taxon>Gammaproteobacteria</taxon>
        <taxon>Enterobacterales</taxon>
        <taxon>Enterobacteriaceae</taxon>
        <taxon>Citrobacter</taxon>
    </lineage>
</organism>
<accession>A0A4P6WU63</accession>
<sequence length="77" mass="8337">MNCNITRILSNDARPGTVSLYCSQILSHANCIAGKALRRMALRLSGLTIPGRSASLIAFNYSTETFSKWCLPNGSTT</sequence>
<evidence type="ECO:0000313" key="2">
    <source>
        <dbReference type="Proteomes" id="UP000293850"/>
    </source>
</evidence>
<dbReference type="KEGG" id="cars:E1B03_25160"/>
<dbReference type="EMBL" id="CP037864">
    <property type="protein sequence ID" value="QBM25545.1"/>
    <property type="molecule type" value="Genomic_DNA"/>
</dbReference>
<proteinExistence type="predicted"/>
<gene>
    <name evidence="1" type="ORF">E1B03_25160</name>
</gene>